<accession>A0A1L9U430</accession>
<dbReference type="VEuPathDB" id="FungiDB:ASPBRDRAFT_426993"/>
<sequence length="88" mass="9712">MGSTSLVFFLQISAPRPSRQGYDICQVTRRVAVAGLSSPTGQSLGLEVLPCRARRLTTVRRYKSVNINSIYTPQPVPCSLLFLSLSRQ</sequence>
<dbReference type="Proteomes" id="UP000184499">
    <property type="component" value="Unassembled WGS sequence"/>
</dbReference>
<organism evidence="1 2">
    <name type="scientific">Aspergillus brasiliensis (strain CBS 101740 / IMI 381727 / IBT 21946)</name>
    <dbReference type="NCBI Taxonomy" id="767769"/>
    <lineage>
        <taxon>Eukaryota</taxon>
        <taxon>Fungi</taxon>
        <taxon>Dikarya</taxon>
        <taxon>Ascomycota</taxon>
        <taxon>Pezizomycotina</taxon>
        <taxon>Eurotiomycetes</taxon>
        <taxon>Eurotiomycetidae</taxon>
        <taxon>Eurotiales</taxon>
        <taxon>Aspergillaceae</taxon>
        <taxon>Aspergillus</taxon>
        <taxon>Aspergillus subgen. Circumdati</taxon>
    </lineage>
</organism>
<evidence type="ECO:0000313" key="1">
    <source>
        <dbReference type="EMBL" id="OJJ66427.1"/>
    </source>
</evidence>
<keyword evidence="2" id="KW-1185">Reference proteome</keyword>
<gene>
    <name evidence="1" type="ORF">ASPBRDRAFT_426993</name>
</gene>
<reference evidence="2" key="1">
    <citation type="journal article" date="2017" name="Genome Biol.">
        <title>Comparative genomics reveals high biological diversity and specific adaptations in the industrially and medically important fungal genus Aspergillus.</title>
        <authorList>
            <person name="de Vries R.P."/>
            <person name="Riley R."/>
            <person name="Wiebenga A."/>
            <person name="Aguilar-Osorio G."/>
            <person name="Amillis S."/>
            <person name="Uchima C.A."/>
            <person name="Anderluh G."/>
            <person name="Asadollahi M."/>
            <person name="Askin M."/>
            <person name="Barry K."/>
            <person name="Battaglia E."/>
            <person name="Bayram O."/>
            <person name="Benocci T."/>
            <person name="Braus-Stromeyer S.A."/>
            <person name="Caldana C."/>
            <person name="Canovas D."/>
            <person name="Cerqueira G.C."/>
            <person name="Chen F."/>
            <person name="Chen W."/>
            <person name="Choi C."/>
            <person name="Clum A."/>
            <person name="Dos Santos R.A."/>
            <person name="Damasio A.R."/>
            <person name="Diallinas G."/>
            <person name="Emri T."/>
            <person name="Fekete E."/>
            <person name="Flipphi M."/>
            <person name="Freyberg S."/>
            <person name="Gallo A."/>
            <person name="Gournas C."/>
            <person name="Habgood R."/>
            <person name="Hainaut M."/>
            <person name="Harispe M.L."/>
            <person name="Henrissat B."/>
            <person name="Hilden K.S."/>
            <person name="Hope R."/>
            <person name="Hossain A."/>
            <person name="Karabika E."/>
            <person name="Karaffa L."/>
            <person name="Karanyi Z."/>
            <person name="Krasevec N."/>
            <person name="Kuo A."/>
            <person name="Kusch H."/>
            <person name="LaButti K."/>
            <person name="Lagendijk E.L."/>
            <person name="Lapidus A."/>
            <person name="Levasseur A."/>
            <person name="Lindquist E."/>
            <person name="Lipzen A."/>
            <person name="Logrieco A.F."/>
            <person name="MacCabe A."/>
            <person name="Maekelae M.R."/>
            <person name="Malavazi I."/>
            <person name="Melin P."/>
            <person name="Meyer V."/>
            <person name="Mielnichuk N."/>
            <person name="Miskei M."/>
            <person name="Molnar A.P."/>
            <person name="Mule G."/>
            <person name="Ngan C.Y."/>
            <person name="Orejas M."/>
            <person name="Orosz E."/>
            <person name="Ouedraogo J.P."/>
            <person name="Overkamp K.M."/>
            <person name="Park H.-S."/>
            <person name="Perrone G."/>
            <person name="Piumi F."/>
            <person name="Punt P.J."/>
            <person name="Ram A.F."/>
            <person name="Ramon A."/>
            <person name="Rauscher S."/>
            <person name="Record E."/>
            <person name="Riano-Pachon D.M."/>
            <person name="Robert V."/>
            <person name="Roehrig J."/>
            <person name="Ruller R."/>
            <person name="Salamov A."/>
            <person name="Salih N.S."/>
            <person name="Samson R.A."/>
            <person name="Sandor E."/>
            <person name="Sanguinetti M."/>
            <person name="Schuetze T."/>
            <person name="Sepcic K."/>
            <person name="Shelest E."/>
            <person name="Sherlock G."/>
            <person name="Sophianopoulou V."/>
            <person name="Squina F.M."/>
            <person name="Sun H."/>
            <person name="Susca A."/>
            <person name="Todd R.B."/>
            <person name="Tsang A."/>
            <person name="Unkles S.E."/>
            <person name="van de Wiele N."/>
            <person name="van Rossen-Uffink D."/>
            <person name="Oliveira J.V."/>
            <person name="Vesth T.C."/>
            <person name="Visser J."/>
            <person name="Yu J.-H."/>
            <person name="Zhou M."/>
            <person name="Andersen M.R."/>
            <person name="Archer D.B."/>
            <person name="Baker S.E."/>
            <person name="Benoit I."/>
            <person name="Brakhage A.A."/>
            <person name="Braus G.H."/>
            <person name="Fischer R."/>
            <person name="Frisvad J.C."/>
            <person name="Goldman G.H."/>
            <person name="Houbraken J."/>
            <person name="Oakley B."/>
            <person name="Pocsi I."/>
            <person name="Scazzocchio C."/>
            <person name="Seiboth B."/>
            <person name="vanKuyk P.A."/>
            <person name="Wortman J."/>
            <person name="Dyer P.S."/>
            <person name="Grigoriev I.V."/>
        </authorList>
    </citation>
    <scope>NUCLEOTIDE SEQUENCE [LARGE SCALE GENOMIC DNA]</scope>
    <source>
        <strain evidence="2">CBS 101740 / IMI 381727 / IBT 21946</strain>
    </source>
</reference>
<protein>
    <submittedName>
        <fullName evidence="1">Uncharacterized protein</fullName>
    </submittedName>
</protein>
<dbReference type="RefSeq" id="XP_067473677.1">
    <property type="nucleotide sequence ID" value="XM_067624852.1"/>
</dbReference>
<dbReference type="GeneID" id="93577340"/>
<dbReference type="EMBL" id="KV878699">
    <property type="protein sequence ID" value="OJJ66427.1"/>
    <property type="molecule type" value="Genomic_DNA"/>
</dbReference>
<evidence type="ECO:0000313" key="2">
    <source>
        <dbReference type="Proteomes" id="UP000184499"/>
    </source>
</evidence>
<dbReference type="AlphaFoldDB" id="A0A1L9U430"/>
<name>A0A1L9U430_ASPBC</name>
<proteinExistence type="predicted"/>